<dbReference type="EMBL" id="CP033019">
    <property type="protein sequence ID" value="AYM75466.1"/>
    <property type="molecule type" value="Genomic_DNA"/>
</dbReference>
<keyword evidence="2" id="KW-1185">Reference proteome</keyword>
<dbReference type="Proteomes" id="UP000279594">
    <property type="component" value="Chromosome"/>
</dbReference>
<evidence type="ECO:0000313" key="1">
    <source>
        <dbReference type="EMBL" id="AYM75466.1"/>
    </source>
</evidence>
<dbReference type="RefSeq" id="WP_121668843.1">
    <property type="nucleotide sequence ID" value="NZ_CP033019.1"/>
</dbReference>
<reference evidence="1 2" key="1">
    <citation type="submission" date="2018-10" db="EMBL/GenBank/DDBJ databases">
        <title>Effects of UV and annual dynamics of microbial communities in freshwater RAS systems.</title>
        <authorList>
            <person name="Bekkelund A.K."/>
            <person name="Hansen B.R."/>
            <person name="Stokken H."/>
            <person name="Eriksen B.F."/>
            <person name="Kashulin N.A."/>
        </authorList>
    </citation>
    <scope>NUCLEOTIDE SEQUENCE [LARGE SCALE GENOMIC DNA]</scope>
    <source>
        <strain evidence="1 2">BHSEK</strain>
    </source>
</reference>
<proteinExistence type="predicted"/>
<gene>
    <name evidence="1" type="ORF">D9M09_06385</name>
</gene>
<accession>A0A3G2E7I6</accession>
<dbReference type="AlphaFoldDB" id="A0A3G2E7I6"/>
<sequence>MNKTSYKKSFQAKLTSEEMRLDALVMAGSQPGDIARVWKYRGGVTVERGGMVVLSVNRAQIGLNMALPG</sequence>
<evidence type="ECO:0000313" key="2">
    <source>
        <dbReference type="Proteomes" id="UP000279594"/>
    </source>
</evidence>
<organism evidence="1 2">
    <name type="scientific">Janthinobacterium agaricidamnosum</name>
    <dbReference type="NCBI Taxonomy" id="55508"/>
    <lineage>
        <taxon>Bacteria</taxon>
        <taxon>Pseudomonadati</taxon>
        <taxon>Pseudomonadota</taxon>
        <taxon>Betaproteobacteria</taxon>
        <taxon>Burkholderiales</taxon>
        <taxon>Oxalobacteraceae</taxon>
        <taxon>Janthinobacterium</taxon>
    </lineage>
</organism>
<name>A0A3G2E7I6_9BURK</name>
<protein>
    <submittedName>
        <fullName evidence="1">Uncharacterized protein</fullName>
    </submittedName>
</protein>